<accession>A0A8H3PJG2</accession>
<evidence type="ECO:0008006" key="3">
    <source>
        <dbReference type="Google" id="ProtNLM"/>
    </source>
</evidence>
<dbReference type="AlphaFoldDB" id="A0A8H3PJG2"/>
<comment type="caution">
    <text evidence="1">The sequence shown here is derived from an EMBL/GenBank/DDBJ whole genome shotgun (WGS) entry which is preliminary data.</text>
</comment>
<proteinExistence type="predicted"/>
<keyword evidence="2" id="KW-1185">Reference proteome</keyword>
<name>A0A8H3PJG2_9LECA</name>
<organism evidence="1 2">
    <name type="scientific">Imshaugia aleurites</name>
    <dbReference type="NCBI Taxonomy" id="172621"/>
    <lineage>
        <taxon>Eukaryota</taxon>
        <taxon>Fungi</taxon>
        <taxon>Dikarya</taxon>
        <taxon>Ascomycota</taxon>
        <taxon>Pezizomycotina</taxon>
        <taxon>Lecanoromycetes</taxon>
        <taxon>OSLEUM clade</taxon>
        <taxon>Lecanoromycetidae</taxon>
        <taxon>Lecanorales</taxon>
        <taxon>Lecanorineae</taxon>
        <taxon>Parmeliaceae</taxon>
        <taxon>Imshaugia</taxon>
    </lineage>
</organism>
<dbReference type="Proteomes" id="UP000664534">
    <property type="component" value="Unassembled WGS sequence"/>
</dbReference>
<reference evidence="1" key="1">
    <citation type="submission" date="2021-03" db="EMBL/GenBank/DDBJ databases">
        <authorList>
            <person name="Tagirdzhanova G."/>
        </authorList>
    </citation>
    <scope>NUCLEOTIDE SEQUENCE</scope>
</reference>
<evidence type="ECO:0000313" key="1">
    <source>
        <dbReference type="EMBL" id="CAF9941794.1"/>
    </source>
</evidence>
<sequence>MSANSLPKLPTELIIQIFKSTNKLATATALSISSHRFQSICQANSASICHAVVRTIPCYDQACEYVKAQTPDDTSSEQTEDMGLVTLKLAKNFFDNADIASRALRYYEEHVVEKVARGARGPSSLTESQRICFVKAWYRIRTLASLPSDSLPYSMLASLDFLEFQQMVEAIRWVVSTCPYRLKPELQLGFHHCRPKCCDWQLPKPPSTARCLDCLKTRLTYLSQDLRSSSLDNQNFGRGYSWALWRFMAHEFCLDIKESGKGVRLADLLPLIKKRNTYYKLS</sequence>
<dbReference type="OrthoDB" id="5414862at2759"/>
<gene>
    <name evidence="1" type="ORF">IMSHALPRED_002902</name>
</gene>
<protein>
    <recommendedName>
        <fullName evidence="3">F-box domain-containing protein</fullName>
    </recommendedName>
</protein>
<dbReference type="EMBL" id="CAJPDT010000157">
    <property type="protein sequence ID" value="CAF9941794.1"/>
    <property type="molecule type" value="Genomic_DNA"/>
</dbReference>
<evidence type="ECO:0000313" key="2">
    <source>
        <dbReference type="Proteomes" id="UP000664534"/>
    </source>
</evidence>